<gene>
    <name evidence="2" type="ORF">KHA99_21120</name>
</gene>
<reference evidence="2" key="1">
    <citation type="submission" date="2021-05" db="EMBL/GenBank/DDBJ databases">
        <title>Novel Bacillus species.</title>
        <authorList>
            <person name="Liu G."/>
        </authorList>
    </citation>
    <scope>NUCLEOTIDE SEQUENCE</scope>
    <source>
        <strain evidence="2">FJAT-49825</strain>
    </source>
</reference>
<evidence type="ECO:0000313" key="2">
    <source>
        <dbReference type="EMBL" id="MBS4214951.1"/>
    </source>
</evidence>
<evidence type="ECO:0000259" key="1">
    <source>
        <dbReference type="Pfam" id="PF09823"/>
    </source>
</evidence>
<dbReference type="Pfam" id="PF04411">
    <property type="entry name" value="PDDEXK_7"/>
    <property type="match status" value="1"/>
</dbReference>
<protein>
    <submittedName>
        <fullName evidence="2">Restriction endonuclease-like protein</fullName>
    </submittedName>
</protein>
<evidence type="ECO:0000313" key="3">
    <source>
        <dbReference type="Proteomes" id="UP000679749"/>
    </source>
</evidence>
<name>A0A942YYG5_9BACI</name>
<keyword evidence="2" id="KW-0378">Hydrolase</keyword>
<accession>A0A942YYG5</accession>
<dbReference type="Proteomes" id="UP000679749">
    <property type="component" value="Unassembled WGS sequence"/>
</dbReference>
<dbReference type="EMBL" id="JAGYPF010000004">
    <property type="protein sequence ID" value="MBS4214951.1"/>
    <property type="molecule type" value="Genomic_DNA"/>
</dbReference>
<dbReference type="InterPro" id="IPR018633">
    <property type="entry name" value="DUF2357"/>
</dbReference>
<dbReference type="AlphaFoldDB" id="A0A942YYG5"/>
<keyword evidence="2" id="KW-0255">Endonuclease</keyword>
<dbReference type="InterPro" id="IPR007505">
    <property type="entry name" value="PDDEXK_7"/>
</dbReference>
<sequence>MGSLPSGSAVEDVELVVIETSELSLYIKGKPFHERYESLKAYRKMKNEDRMFFSYKGIGIENVQVFDVKEGELGPYQKERQRPIFFENGVYQLVVTSKKGVPLSFHHENPSLRKAVGMAGFGANKLLMGNLNFPNEVGFSSFEINDSMQKLLEVTIEIFPSKLDYKEDYKRLIYEVNEEVYNLAYHFIKRTYLSASSAPSQKPSWTEFYRLLDAHFSAFLKAVSRIESQPYPELTTIYHKVRGDQLRRVDSFERSYLRKRPHLFHEVTKGIPINGKIVMPVHGMRGKKTISYDTLENRFVKWMMIRLINKIGELSKKLTMSRGPYEVQINEWLINKITRMKKQLELHVQNRFWKEIGELNRSVMSLVIQMAPGYREAFQVYLIVSRGLILNGRFYQMSVKDVAALYEYWTFLKLGQILARKYTPVSQDIIKVNREGFYVNLDISKSAERVFIHPITGERIILHYQKPDRSLPTVSQKPDTVLSIEKKGKDYSYNYIFDAKYRIDFAVEGSYYHTQYKGPGPLEEDINTMHRYRDALVVNHGKEYEREAFGAYVLFPGFFEEEYVTHPFYSSIDKVNIGGLPFLPNTTKLVEQFIENLIEKSPEEIQKEGILPKGTKEEWFSSLDSKVMVANVKSNSEYQNFLNQRYFTLPVKQLKKGWQEAEYIALYLPKDVSNEYNGIYYYSKIDEVQIVKGSELPFVSVRNDGEYAYFKVQPWNKLGQVIRPVQYGISAYIMTTLNTLKYSNELPELFMKTNDEVTLWRMLRRISNQIKIDLDEKTLDYASNITYLNLRNLDIQIDHSTNMLEIENSLSKKSLDLKLLEQQPSKVFKEILGMIEE</sequence>
<keyword evidence="3" id="KW-1185">Reference proteome</keyword>
<dbReference type="Pfam" id="PF09823">
    <property type="entry name" value="DUF2357"/>
    <property type="match status" value="1"/>
</dbReference>
<organism evidence="2 3">
    <name type="scientific">Neobacillus rhizophilus</name>
    <dbReference type="NCBI Taxonomy" id="2833579"/>
    <lineage>
        <taxon>Bacteria</taxon>
        <taxon>Bacillati</taxon>
        <taxon>Bacillota</taxon>
        <taxon>Bacilli</taxon>
        <taxon>Bacillales</taxon>
        <taxon>Bacillaceae</taxon>
        <taxon>Neobacillus</taxon>
    </lineage>
</organism>
<comment type="caution">
    <text evidence="2">The sequence shown here is derived from an EMBL/GenBank/DDBJ whole genome shotgun (WGS) entry which is preliminary data.</text>
</comment>
<dbReference type="GO" id="GO:0004519">
    <property type="term" value="F:endonuclease activity"/>
    <property type="evidence" value="ECO:0007669"/>
    <property type="project" value="UniProtKB-KW"/>
</dbReference>
<feature type="domain" description="DUF2357" evidence="1">
    <location>
        <begin position="128"/>
        <end position="381"/>
    </location>
</feature>
<proteinExistence type="predicted"/>
<dbReference type="RefSeq" id="WP_213119450.1">
    <property type="nucleotide sequence ID" value="NZ_JAGYPF010000004.1"/>
</dbReference>
<keyword evidence="2" id="KW-0540">Nuclease</keyword>